<reference evidence="13" key="1">
    <citation type="submission" date="2019-12" db="EMBL/GenBank/DDBJ databases">
        <title>Genome sequencing and annotation of Brassica cretica.</title>
        <authorList>
            <person name="Studholme D.J."/>
            <person name="Sarris P.F."/>
        </authorList>
    </citation>
    <scope>NUCLEOTIDE SEQUENCE</scope>
    <source>
        <strain evidence="13">PFS-102/07</strain>
        <tissue evidence="13">Leaf</tissue>
    </source>
</reference>
<comment type="similarity">
    <text evidence="10">Belongs to the Alfin family.</text>
</comment>
<dbReference type="GO" id="GO:0008270">
    <property type="term" value="F:zinc ion binding"/>
    <property type="evidence" value="ECO:0007669"/>
    <property type="project" value="UniProtKB-KW"/>
</dbReference>
<proteinExistence type="inferred from homology"/>
<comment type="subunit">
    <text evidence="10">Interacts with H3K4me3 and to a lesser extent with H3K4me2.</text>
</comment>
<dbReference type="GO" id="GO:0005634">
    <property type="term" value="C:nucleus"/>
    <property type="evidence" value="ECO:0007669"/>
    <property type="project" value="UniProtKB-SubCell"/>
</dbReference>
<keyword evidence="10" id="KW-0156">Chromatin regulator</keyword>
<keyword evidence="9" id="KW-0675">Receptor</keyword>
<dbReference type="GO" id="GO:0042393">
    <property type="term" value="F:histone binding"/>
    <property type="evidence" value="ECO:0007669"/>
    <property type="project" value="UniProtKB-UniRule"/>
</dbReference>
<dbReference type="GO" id="GO:0006325">
    <property type="term" value="P:chromatin organization"/>
    <property type="evidence" value="ECO:0007669"/>
    <property type="project" value="UniProtKB-UniRule"/>
</dbReference>
<gene>
    <name evidence="13" type="ORF">F2Q70_00007133</name>
</gene>
<dbReference type="GO" id="GO:0003712">
    <property type="term" value="F:transcription coregulator activity"/>
    <property type="evidence" value="ECO:0007669"/>
    <property type="project" value="TreeGrafter"/>
</dbReference>
<dbReference type="AlphaFoldDB" id="A0A8S9M5H6"/>
<dbReference type="Gene3D" id="3.40.50.300">
    <property type="entry name" value="P-loop containing nucleotide triphosphate hydrolases"/>
    <property type="match status" value="1"/>
</dbReference>
<comment type="subcellular location">
    <subcellularLocation>
        <location evidence="1">Endoplasmic reticulum membrane</location>
        <topology evidence="1">Single-pass membrane protein</topology>
    </subcellularLocation>
    <subcellularLocation>
        <location evidence="10">Nucleus</location>
    </subcellularLocation>
</comment>
<dbReference type="GO" id="GO:0005789">
    <property type="term" value="C:endoplasmic reticulum membrane"/>
    <property type="evidence" value="ECO:0007669"/>
    <property type="project" value="UniProtKB-SubCell"/>
</dbReference>
<evidence type="ECO:0000256" key="7">
    <source>
        <dbReference type="ARBA" id="ARBA00023134"/>
    </source>
</evidence>
<evidence type="ECO:0000313" key="13">
    <source>
        <dbReference type="EMBL" id="KAF2612476.1"/>
    </source>
</evidence>
<comment type="caution">
    <text evidence="13">The sequence shown here is derived from an EMBL/GenBank/DDBJ whole genome shotgun (WGS) entry which is preliminary data.</text>
</comment>
<sequence>MFRRVVPSSSSAQNGDMHRRVTSSSPQISDDYIPRTVEHIFINYRLRRVGLLRAFGTDVGTLYNLCDPGYKEDLSLYGYPDGTWDVQEACMVLPPNLPEPAVGINLARDRMRAIDWVTLVAEHCDSWLLSLAFFFSVGLSRDDRDSLFERINDLPTLAEKVKEYYPGQYLYDILTNANVVKKKIPVLLCCNKTDKLTAHTKEFIRKQMEKEIEKLRASRSAVSTADIANDYTIGIEGEVFSFSHCCNKVTVAEASGLNGETVQIQDFIREH</sequence>
<dbReference type="Pfam" id="PF12165">
    <property type="entry name" value="Alfin"/>
    <property type="match status" value="1"/>
</dbReference>
<dbReference type="GO" id="GO:0006355">
    <property type="term" value="P:regulation of DNA-templated transcription"/>
    <property type="evidence" value="ECO:0007669"/>
    <property type="project" value="UniProtKB-UniRule"/>
</dbReference>
<keyword evidence="5" id="KW-0256">Endoplasmic reticulum</keyword>
<dbReference type="PANTHER" id="PTHR12321">
    <property type="entry name" value="CPG BINDING PROTEIN"/>
    <property type="match status" value="1"/>
</dbReference>
<evidence type="ECO:0000259" key="12">
    <source>
        <dbReference type="Pfam" id="PF12165"/>
    </source>
</evidence>
<keyword evidence="10" id="KW-0862">Zinc</keyword>
<comment type="similarity">
    <text evidence="2">Belongs to the SRP receptor beta subunit family.</text>
</comment>
<organism evidence="13">
    <name type="scientific">Brassica cretica</name>
    <name type="common">Mustard</name>
    <dbReference type="NCBI Taxonomy" id="69181"/>
    <lineage>
        <taxon>Eukaryota</taxon>
        <taxon>Viridiplantae</taxon>
        <taxon>Streptophyta</taxon>
        <taxon>Embryophyta</taxon>
        <taxon>Tracheophyta</taxon>
        <taxon>Spermatophyta</taxon>
        <taxon>Magnoliopsida</taxon>
        <taxon>eudicotyledons</taxon>
        <taxon>Gunneridae</taxon>
        <taxon>Pentapetalae</taxon>
        <taxon>rosids</taxon>
        <taxon>malvids</taxon>
        <taxon>Brassicales</taxon>
        <taxon>Brassicaceae</taxon>
        <taxon>Brassiceae</taxon>
        <taxon>Brassica</taxon>
    </lineage>
</organism>
<name>A0A8S9M5H6_BRACR</name>
<dbReference type="GO" id="GO:0005525">
    <property type="term" value="F:GTP binding"/>
    <property type="evidence" value="ECO:0007669"/>
    <property type="project" value="UniProtKB-KW"/>
</dbReference>
<feature type="region of interest" description="Disordered" evidence="11">
    <location>
        <begin position="1"/>
        <end position="27"/>
    </location>
</feature>
<keyword evidence="7" id="KW-0342">GTP-binding</keyword>
<protein>
    <recommendedName>
        <fullName evidence="10">PHD finger protein ALFIN-LIKE</fullName>
    </recommendedName>
</protein>
<evidence type="ECO:0000256" key="8">
    <source>
        <dbReference type="ARBA" id="ARBA00023136"/>
    </source>
</evidence>
<keyword evidence="10" id="KW-0539">Nucleus</keyword>
<dbReference type="InterPro" id="IPR045104">
    <property type="entry name" value="Alfin"/>
</dbReference>
<keyword evidence="10" id="KW-0863">Zinc-finger</keyword>
<evidence type="ECO:0000256" key="6">
    <source>
        <dbReference type="ARBA" id="ARBA00022989"/>
    </source>
</evidence>
<keyword evidence="10" id="KW-0804">Transcription</keyword>
<keyword evidence="3" id="KW-0812">Transmembrane</keyword>
<keyword evidence="8" id="KW-0472">Membrane</keyword>
<dbReference type="SUPFAM" id="SSF52540">
    <property type="entry name" value="P-loop containing nucleoside triphosphate hydrolases"/>
    <property type="match status" value="1"/>
</dbReference>
<evidence type="ECO:0000256" key="11">
    <source>
        <dbReference type="SAM" id="MobiDB-lite"/>
    </source>
</evidence>
<comment type="function">
    <text evidence="10">Histone-binding component that specifically recognizes H3 tails trimethylated on 'Lys-4' (H3K4me3), which mark transcription start sites of virtually all active genes.</text>
</comment>
<evidence type="ECO:0000256" key="2">
    <source>
        <dbReference type="ARBA" id="ARBA00005619"/>
    </source>
</evidence>
<dbReference type="InterPro" id="IPR027417">
    <property type="entry name" value="P-loop_NTPase"/>
</dbReference>
<evidence type="ECO:0000256" key="1">
    <source>
        <dbReference type="ARBA" id="ARBA00004389"/>
    </source>
</evidence>
<dbReference type="GO" id="GO:0000976">
    <property type="term" value="F:transcription cis-regulatory region binding"/>
    <property type="evidence" value="ECO:0007669"/>
    <property type="project" value="TreeGrafter"/>
</dbReference>
<keyword evidence="10" id="KW-0479">Metal-binding</keyword>
<evidence type="ECO:0000256" key="10">
    <source>
        <dbReference type="RuleBase" id="RU369089"/>
    </source>
</evidence>
<keyword evidence="10" id="KW-0805">Transcription regulation</keyword>
<accession>A0A8S9M5H6</accession>
<evidence type="ECO:0000256" key="4">
    <source>
        <dbReference type="ARBA" id="ARBA00022741"/>
    </source>
</evidence>
<dbReference type="InterPro" id="IPR019009">
    <property type="entry name" value="SRP_receptor_beta_su"/>
</dbReference>
<dbReference type="InterPro" id="IPR021998">
    <property type="entry name" value="Alfin_N"/>
</dbReference>
<keyword evidence="4" id="KW-0547">Nucleotide-binding</keyword>
<feature type="domain" description="Alfin N-terminal" evidence="12">
    <location>
        <begin position="36"/>
        <end position="162"/>
    </location>
</feature>
<evidence type="ECO:0000256" key="9">
    <source>
        <dbReference type="ARBA" id="ARBA00023170"/>
    </source>
</evidence>
<comment type="domain">
    <text evidence="10">The PHD-type zinc finger mediates the binding to H3K4me3.</text>
</comment>
<evidence type="ECO:0000256" key="5">
    <source>
        <dbReference type="ARBA" id="ARBA00022824"/>
    </source>
</evidence>
<dbReference type="PANTHER" id="PTHR12321:SF39">
    <property type="entry name" value="PHD FINGER PROTEIN ALFIN-LIKE 2"/>
    <property type="match status" value="1"/>
</dbReference>
<dbReference type="EMBL" id="QGKY02000089">
    <property type="protein sequence ID" value="KAF2612476.1"/>
    <property type="molecule type" value="Genomic_DNA"/>
</dbReference>
<keyword evidence="6" id="KW-1133">Transmembrane helix</keyword>
<evidence type="ECO:0000256" key="3">
    <source>
        <dbReference type="ARBA" id="ARBA00022692"/>
    </source>
</evidence>
<dbReference type="Pfam" id="PF09439">
    <property type="entry name" value="SRPRB"/>
    <property type="match status" value="1"/>
</dbReference>